<feature type="transmembrane region" description="Helical" evidence="8">
    <location>
        <begin position="225"/>
        <end position="249"/>
    </location>
</feature>
<feature type="transmembrane region" description="Helical" evidence="8">
    <location>
        <begin position="269"/>
        <end position="290"/>
    </location>
</feature>
<keyword evidence="5 8" id="KW-0812">Transmembrane</keyword>
<dbReference type="Gene3D" id="1.10.3720.10">
    <property type="entry name" value="MetI-like"/>
    <property type="match status" value="1"/>
</dbReference>
<dbReference type="InterPro" id="IPR000515">
    <property type="entry name" value="MetI-like"/>
</dbReference>
<keyword evidence="11" id="KW-1185">Reference proteome</keyword>
<dbReference type="PANTHER" id="PTHR42929:SF5">
    <property type="entry name" value="ABC TRANSPORTER PERMEASE PROTEIN"/>
    <property type="match status" value="1"/>
</dbReference>
<evidence type="ECO:0000256" key="1">
    <source>
        <dbReference type="ARBA" id="ARBA00004651"/>
    </source>
</evidence>
<evidence type="ECO:0000256" key="3">
    <source>
        <dbReference type="ARBA" id="ARBA00022448"/>
    </source>
</evidence>
<feature type="transmembrane region" description="Helical" evidence="8">
    <location>
        <begin position="34"/>
        <end position="59"/>
    </location>
</feature>
<keyword evidence="6 8" id="KW-1133">Transmembrane helix</keyword>
<dbReference type="InterPro" id="IPR035906">
    <property type="entry name" value="MetI-like_sf"/>
</dbReference>
<comment type="subcellular location">
    <subcellularLocation>
        <location evidence="1 8">Cell membrane</location>
        <topology evidence="1 8">Multi-pass membrane protein</topology>
    </subcellularLocation>
</comment>
<dbReference type="AlphaFoldDB" id="A0A1P8V178"/>
<evidence type="ECO:0000256" key="5">
    <source>
        <dbReference type="ARBA" id="ARBA00022692"/>
    </source>
</evidence>
<feature type="transmembrane region" description="Helical" evidence="8">
    <location>
        <begin position="117"/>
        <end position="142"/>
    </location>
</feature>
<evidence type="ECO:0000313" key="10">
    <source>
        <dbReference type="EMBL" id="APZ55391.1"/>
    </source>
</evidence>
<reference evidence="10 11" key="1">
    <citation type="submission" date="2016-04" db="EMBL/GenBank/DDBJ databases">
        <title>Deep-sea bacteria in the southern Pacific.</title>
        <authorList>
            <person name="Tang K."/>
        </authorList>
    </citation>
    <scope>NUCLEOTIDE SEQUENCE [LARGE SCALE GENOMIC DNA]</scope>
    <source>
        <strain evidence="10 11">JLT2014</strain>
        <plasmid evidence="11">ppaby7</plasmid>
    </source>
</reference>
<keyword evidence="7 8" id="KW-0472">Membrane</keyword>
<dbReference type="PROSITE" id="PS50928">
    <property type="entry name" value="ABC_TM1"/>
    <property type="match status" value="1"/>
</dbReference>
<dbReference type="EMBL" id="CP015097">
    <property type="protein sequence ID" value="APZ55391.1"/>
    <property type="molecule type" value="Genomic_DNA"/>
</dbReference>
<dbReference type="Pfam" id="PF00528">
    <property type="entry name" value="BPD_transp_1"/>
    <property type="match status" value="1"/>
</dbReference>
<evidence type="ECO:0000313" key="11">
    <source>
        <dbReference type="Proteomes" id="UP000187059"/>
    </source>
</evidence>
<dbReference type="CDD" id="cd06261">
    <property type="entry name" value="TM_PBP2"/>
    <property type="match status" value="1"/>
</dbReference>
<evidence type="ECO:0000256" key="8">
    <source>
        <dbReference type="RuleBase" id="RU363032"/>
    </source>
</evidence>
<dbReference type="RefSeq" id="WP_083717013.1">
    <property type="nucleotide sequence ID" value="NZ_CP015097.1"/>
</dbReference>
<evidence type="ECO:0000259" key="9">
    <source>
        <dbReference type="PROSITE" id="PS50928"/>
    </source>
</evidence>
<organism evidence="10 11">
    <name type="scientific">Salipiger abyssi</name>
    <dbReference type="NCBI Taxonomy" id="1250539"/>
    <lineage>
        <taxon>Bacteria</taxon>
        <taxon>Pseudomonadati</taxon>
        <taxon>Pseudomonadota</taxon>
        <taxon>Alphaproteobacteria</taxon>
        <taxon>Rhodobacterales</taxon>
        <taxon>Roseobacteraceae</taxon>
        <taxon>Salipiger</taxon>
    </lineage>
</organism>
<name>A0A1P8V178_9RHOB</name>
<geneLocation type="plasmid" evidence="11">
    <name>ppaby7</name>
</geneLocation>
<evidence type="ECO:0000256" key="7">
    <source>
        <dbReference type="ARBA" id="ARBA00023136"/>
    </source>
</evidence>
<evidence type="ECO:0000256" key="2">
    <source>
        <dbReference type="ARBA" id="ARBA00007069"/>
    </source>
</evidence>
<keyword evidence="3 8" id="KW-0813">Transport</keyword>
<dbReference type="KEGG" id="paby:Ga0080574_TMP5109"/>
<proteinExistence type="inferred from homology"/>
<sequence length="304" mass="34065">MSTQPDIETLAGAPAPVRKRGFGRKGRDNRRFPLFLVPVLIFYLLFFGYPLIRIFWQSVTDMGGTYTLDGYRMFFEEPAYWAVLGYTGLLGLITLTITLVAGYTVAYWLVRLEKTWAVILMAFVLIPFWSSGLVRTYAWLVILGRQGVLNTFLLDFGLIDTPIAFIGTNTAVVFALAYYLLPYMILSIYSVMNGIDRNLLLAARNLGASPFRAFRHVFFPLTRPGILAGSYMVFMLGIGMYITPAMLGGPNQTTLPLVIAIQINEAMDWTFAATLSVILLLVTGLMQLGANRFLDFERLWGGAR</sequence>
<dbReference type="Proteomes" id="UP000187059">
    <property type="component" value="Plasmid pPABY7"/>
</dbReference>
<dbReference type="SUPFAM" id="SSF161098">
    <property type="entry name" value="MetI-like"/>
    <property type="match status" value="1"/>
</dbReference>
<keyword evidence="4" id="KW-1003">Cell membrane</keyword>
<comment type="similarity">
    <text evidence="2">Belongs to the binding-protein-dependent transport system permease family. CysTW subfamily.</text>
</comment>
<feature type="transmembrane region" description="Helical" evidence="8">
    <location>
        <begin position="162"/>
        <end position="181"/>
    </location>
</feature>
<feature type="transmembrane region" description="Helical" evidence="8">
    <location>
        <begin position="79"/>
        <end position="110"/>
    </location>
</feature>
<evidence type="ECO:0000256" key="4">
    <source>
        <dbReference type="ARBA" id="ARBA00022475"/>
    </source>
</evidence>
<evidence type="ECO:0000256" key="6">
    <source>
        <dbReference type="ARBA" id="ARBA00022989"/>
    </source>
</evidence>
<dbReference type="PANTHER" id="PTHR42929">
    <property type="entry name" value="INNER MEMBRANE ABC TRANSPORTER PERMEASE PROTEIN YDCU-RELATED-RELATED"/>
    <property type="match status" value="1"/>
</dbReference>
<dbReference type="GO" id="GO:0055085">
    <property type="term" value="P:transmembrane transport"/>
    <property type="evidence" value="ECO:0007669"/>
    <property type="project" value="InterPro"/>
</dbReference>
<dbReference type="OrthoDB" id="9807047at2"/>
<feature type="domain" description="ABC transmembrane type-1" evidence="9">
    <location>
        <begin position="84"/>
        <end position="290"/>
    </location>
</feature>
<keyword evidence="10" id="KW-0614">Plasmid</keyword>
<gene>
    <name evidence="10" type="ORF">Ga0080574_TMP5109</name>
</gene>
<dbReference type="GO" id="GO:0005886">
    <property type="term" value="C:plasma membrane"/>
    <property type="evidence" value="ECO:0007669"/>
    <property type="project" value="UniProtKB-SubCell"/>
</dbReference>
<accession>A0A1P8V178</accession>
<protein>
    <submittedName>
        <fullName evidence="10">Putative spermidine/putrescine transport system permease protein</fullName>
    </submittedName>
</protein>